<evidence type="ECO:0000313" key="2">
    <source>
        <dbReference type="EMBL" id="KAK1800038.1"/>
    </source>
</evidence>
<proteinExistence type="predicted"/>
<dbReference type="EMBL" id="JAROKS010000011">
    <property type="protein sequence ID" value="KAK1800038.1"/>
    <property type="molecule type" value="Genomic_DNA"/>
</dbReference>
<name>A0AAD8ZIG1_9TELE</name>
<evidence type="ECO:0000256" key="1">
    <source>
        <dbReference type="SAM" id="MobiDB-lite"/>
    </source>
</evidence>
<sequence>MKFTMESTVRKKLRMNYKTRHAWRFVGEDGRQQDALRLFPEPSVLNGLCLKCLLHFAYKPPFPDASCITLVISLLNRNALDCVNTVNKGEETYLLSDDEQTAANSWNDAALRKGLNRTLVTELICRDEAKSLEEYPLGLLQVLGVLVNLGAAISVIINSLVEHCPPLLPPSSLPPFLPLPLSLRSIPWEDRTGRSPASACAGTMSANNPSASMDAGSSAVMPVGALAEKKKQLHEKSMKHGTGNSRPERVLFCLTLNNPFRQACINIVEWNIPILDPSTEIYDFISLPQATQDYLCKEIMKQDSSVRPFDTFILVAIFANCMALAINTPFPGDDSNSVNQSLGGLDPFIGLNMHDFVGLECFML</sequence>
<dbReference type="Proteomes" id="UP001239994">
    <property type="component" value="Unassembled WGS sequence"/>
</dbReference>
<dbReference type="AlphaFoldDB" id="A0AAD8ZIG1"/>
<comment type="caution">
    <text evidence="2">The sequence shown here is derived from an EMBL/GenBank/DDBJ whole genome shotgun (WGS) entry which is preliminary data.</text>
</comment>
<evidence type="ECO:0000313" key="3">
    <source>
        <dbReference type="Proteomes" id="UP001239994"/>
    </source>
</evidence>
<feature type="region of interest" description="Disordered" evidence="1">
    <location>
        <begin position="194"/>
        <end position="217"/>
    </location>
</feature>
<gene>
    <name evidence="2" type="ORF">P4O66_006541</name>
</gene>
<organism evidence="2 3">
    <name type="scientific">Electrophorus voltai</name>
    <dbReference type="NCBI Taxonomy" id="2609070"/>
    <lineage>
        <taxon>Eukaryota</taxon>
        <taxon>Metazoa</taxon>
        <taxon>Chordata</taxon>
        <taxon>Craniata</taxon>
        <taxon>Vertebrata</taxon>
        <taxon>Euteleostomi</taxon>
        <taxon>Actinopterygii</taxon>
        <taxon>Neopterygii</taxon>
        <taxon>Teleostei</taxon>
        <taxon>Ostariophysi</taxon>
        <taxon>Gymnotiformes</taxon>
        <taxon>Gymnotoidei</taxon>
        <taxon>Gymnotidae</taxon>
        <taxon>Electrophorus</taxon>
    </lineage>
</organism>
<accession>A0AAD8ZIG1</accession>
<protein>
    <submittedName>
        <fullName evidence="2">Uncharacterized protein</fullName>
    </submittedName>
</protein>
<keyword evidence="3" id="KW-1185">Reference proteome</keyword>
<reference evidence="2" key="1">
    <citation type="submission" date="2023-03" db="EMBL/GenBank/DDBJ databases">
        <title>Electrophorus voltai genome.</title>
        <authorList>
            <person name="Bian C."/>
        </authorList>
    </citation>
    <scope>NUCLEOTIDE SEQUENCE</scope>
    <source>
        <strain evidence="2">CB-2022</strain>
        <tissue evidence="2">Muscle</tissue>
    </source>
</reference>